<sequence>MVPVTWEHHHQAALAHQERGEPLRARPHARLAREHAATAAQAAESALVMAWIAHQVGDHGTAVALIDDARPALSGQLLARADCLHGLALSMMAEHESALTVLARAADRLHDGHWRANALVGIGISAGYLRRSAVAEDAFDRAHDLYLAHGKPERARTCLHNKGFVAAQAGDFSRALRLYDAAAIDETKRPEVLVDRANALLGVGLVNSAGRALARAAVALGANGRGPAFAEATLAHARRALLAGDPDTAAKAAGTAAELFEEQRNPGWSAHAHAVRLRAMGRTSTDVADRCERAGWVAEAAELRLLAGRLDLVEPHRFAAEPGLRALGWLARARAARDPRAAFAACRAGGLGDSRLAAVGVDAAVAGGRPRTIFSWVERSRGVQAPGFREISAALGDRVLLDFFVHKGQMRMVSVSRGRFHSHVVGPADAIVEAAESLRVSSTLDARTGGATASQRAARVLDAMLFAGPVIRDLVVLPSAELSSVPWAALPSLVGRPVSVAPSAAAWLRAELAPERTGPTAWIACPGLTHAAGEVAALRARHGGTLVTGEESTVANVLGAMSGAGLVHIAAHGRHHAAAPRYSTLALADGPLHAYDIERLPEPPRRLVLSSCESGKADLLGLIAVLLGLGVSTVIASTLPVPDDLAVPLMTALHEHLAAGAGPAKALADAQLAHGHLGFACYGKPG</sequence>
<dbReference type="STRING" id="504798.SAMN05421871_106367"/>
<dbReference type="Proteomes" id="UP000199651">
    <property type="component" value="Unassembled WGS sequence"/>
</dbReference>
<gene>
    <name evidence="2" type="ORF">SAMN05192558_10685</name>
</gene>
<dbReference type="SUPFAM" id="SSF48452">
    <property type="entry name" value="TPR-like"/>
    <property type="match status" value="1"/>
</dbReference>
<organism evidence="2 3">
    <name type="scientific">Actinokineospora alba</name>
    <dbReference type="NCBI Taxonomy" id="504798"/>
    <lineage>
        <taxon>Bacteria</taxon>
        <taxon>Bacillati</taxon>
        <taxon>Actinomycetota</taxon>
        <taxon>Actinomycetes</taxon>
        <taxon>Pseudonocardiales</taxon>
        <taxon>Pseudonocardiaceae</taxon>
        <taxon>Actinokineospora</taxon>
    </lineage>
</organism>
<proteinExistence type="predicted"/>
<dbReference type="AlphaFoldDB" id="A0A1H0PEK4"/>
<evidence type="ECO:0000313" key="3">
    <source>
        <dbReference type="Proteomes" id="UP000199651"/>
    </source>
</evidence>
<evidence type="ECO:0000259" key="1">
    <source>
        <dbReference type="Pfam" id="PF12770"/>
    </source>
</evidence>
<protein>
    <submittedName>
        <fullName evidence="2">CHAT domain-containing protein</fullName>
    </submittedName>
</protein>
<keyword evidence="3" id="KW-1185">Reference proteome</keyword>
<feature type="domain" description="CHAT" evidence="1">
    <location>
        <begin position="456"/>
        <end position="673"/>
    </location>
</feature>
<dbReference type="Gene3D" id="1.25.40.10">
    <property type="entry name" value="Tetratricopeptide repeat domain"/>
    <property type="match status" value="1"/>
</dbReference>
<dbReference type="InterPro" id="IPR024983">
    <property type="entry name" value="CHAT_dom"/>
</dbReference>
<dbReference type="InterPro" id="IPR011990">
    <property type="entry name" value="TPR-like_helical_dom_sf"/>
</dbReference>
<evidence type="ECO:0000313" key="2">
    <source>
        <dbReference type="EMBL" id="SDP03441.1"/>
    </source>
</evidence>
<dbReference type="Pfam" id="PF12770">
    <property type="entry name" value="CHAT"/>
    <property type="match status" value="1"/>
</dbReference>
<name>A0A1H0PEK4_9PSEU</name>
<reference evidence="3" key="1">
    <citation type="submission" date="2016-10" db="EMBL/GenBank/DDBJ databases">
        <authorList>
            <person name="Varghese N."/>
            <person name="Submissions S."/>
        </authorList>
    </citation>
    <scope>NUCLEOTIDE SEQUENCE [LARGE SCALE GENOMIC DNA]</scope>
    <source>
        <strain evidence="3">IBRC-M 10655</strain>
    </source>
</reference>
<accession>A0A1H0PEK4</accession>
<dbReference type="EMBL" id="FNJB01000006">
    <property type="protein sequence ID" value="SDP03441.1"/>
    <property type="molecule type" value="Genomic_DNA"/>
</dbReference>
<dbReference type="OrthoDB" id="9761935at2"/>